<reference evidence="4" key="1">
    <citation type="journal article" date="2023" name="Mol. Biol. Evol.">
        <title>Third-Generation Sequencing Reveals the Adaptive Role of the Epigenome in Three Deep-Sea Polychaetes.</title>
        <authorList>
            <person name="Perez M."/>
            <person name="Aroh O."/>
            <person name="Sun Y."/>
            <person name="Lan Y."/>
            <person name="Juniper S.K."/>
            <person name="Young C.R."/>
            <person name="Angers B."/>
            <person name="Qian P.Y."/>
        </authorList>
    </citation>
    <scope>NUCLEOTIDE SEQUENCE</scope>
    <source>
        <strain evidence="4">R07B-5</strain>
    </source>
</reference>
<keyword evidence="1" id="KW-1015">Disulfide bond</keyword>
<feature type="region of interest" description="Disordered" evidence="3">
    <location>
        <begin position="9"/>
        <end position="30"/>
    </location>
</feature>
<dbReference type="SUPFAM" id="SSF57424">
    <property type="entry name" value="LDL receptor-like module"/>
    <property type="match status" value="1"/>
</dbReference>
<feature type="compositionally biased region" description="Low complexity" evidence="3">
    <location>
        <begin position="54"/>
        <end position="78"/>
    </location>
</feature>
<gene>
    <name evidence="4" type="ORF">NP493_148g03014</name>
</gene>
<dbReference type="Proteomes" id="UP001209878">
    <property type="component" value="Unassembled WGS sequence"/>
</dbReference>
<protein>
    <submittedName>
        <fullName evidence="4">Uncharacterized protein</fullName>
    </submittedName>
</protein>
<sequence>MWSHIQVYQAQNDGQPINPPVRSKLCGTTPPTSYTTTSQTIVVHLHVEAPPPTTAVSTVTQTTDATTQTTGATAEPVTSEPELGPFINFTADFTSYFIGECGPQSDRPDGLANDKEQLQCYNGRCISMSLRCDRFYSDNCGDNGDPSTCVFTRYILPPPEKPKQPTKFDMLPVWLGVGGCFNKCCRTSYRTSSGFPQNPVPSSEEAARLSTSKRHGSTTTSSSKSRTPNTAGSANGWMNFAFDDGAHVREMR</sequence>
<dbReference type="PANTHER" id="PTHR24652:SF67">
    <property type="entry name" value="LOW-DENSITY LIPOPROTEIN RECEPTOR CLASS A DOMAIN-CONTAINING PROTEIN 2"/>
    <property type="match status" value="1"/>
</dbReference>
<proteinExistence type="predicted"/>
<dbReference type="InterPro" id="IPR036055">
    <property type="entry name" value="LDL_receptor-like_sf"/>
</dbReference>
<dbReference type="InterPro" id="IPR042333">
    <property type="entry name" value="LRAD2/Mig-13-like"/>
</dbReference>
<name>A0AAD9UFZ9_RIDPI</name>
<dbReference type="PANTHER" id="PTHR24652">
    <property type="entry name" value="LOW-DENSITY LIPOPROTEIN RECEPTOR CLASS A DOMAIN-CONTAINING PROTEIN 2"/>
    <property type="match status" value="1"/>
</dbReference>
<comment type="caution">
    <text evidence="2">Lacks conserved residue(s) required for the propagation of feature annotation.</text>
</comment>
<comment type="caution">
    <text evidence="4">The sequence shown here is derived from an EMBL/GenBank/DDBJ whole genome shotgun (WGS) entry which is preliminary data.</text>
</comment>
<keyword evidence="5" id="KW-1185">Reference proteome</keyword>
<accession>A0AAD9UFZ9</accession>
<dbReference type="PROSITE" id="PS50068">
    <property type="entry name" value="LDLRA_2"/>
    <property type="match status" value="1"/>
</dbReference>
<evidence type="ECO:0000256" key="1">
    <source>
        <dbReference type="ARBA" id="ARBA00023157"/>
    </source>
</evidence>
<dbReference type="AlphaFoldDB" id="A0AAD9UFZ9"/>
<evidence type="ECO:0000256" key="3">
    <source>
        <dbReference type="SAM" id="MobiDB-lite"/>
    </source>
</evidence>
<feature type="compositionally biased region" description="Low complexity" evidence="3">
    <location>
        <begin position="217"/>
        <end position="227"/>
    </location>
</feature>
<evidence type="ECO:0000313" key="5">
    <source>
        <dbReference type="Proteomes" id="UP001209878"/>
    </source>
</evidence>
<feature type="region of interest" description="Disordered" evidence="3">
    <location>
        <begin position="52"/>
        <end position="84"/>
    </location>
</feature>
<evidence type="ECO:0000256" key="2">
    <source>
        <dbReference type="PROSITE-ProRule" id="PRU00124"/>
    </source>
</evidence>
<organism evidence="4 5">
    <name type="scientific">Ridgeia piscesae</name>
    <name type="common">Tubeworm</name>
    <dbReference type="NCBI Taxonomy" id="27915"/>
    <lineage>
        <taxon>Eukaryota</taxon>
        <taxon>Metazoa</taxon>
        <taxon>Spiralia</taxon>
        <taxon>Lophotrochozoa</taxon>
        <taxon>Annelida</taxon>
        <taxon>Polychaeta</taxon>
        <taxon>Sedentaria</taxon>
        <taxon>Canalipalpata</taxon>
        <taxon>Sabellida</taxon>
        <taxon>Siboglinidae</taxon>
        <taxon>Ridgeia</taxon>
    </lineage>
</organism>
<dbReference type="CDD" id="cd00112">
    <property type="entry name" value="LDLa"/>
    <property type="match status" value="1"/>
</dbReference>
<evidence type="ECO:0000313" key="4">
    <source>
        <dbReference type="EMBL" id="KAK2187971.1"/>
    </source>
</evidence>
<dbReference type="InterPro" id="IPR002172">
    <property type="entry name" value="LDrepeatLR_classA_rpt"/>
</dbReference>
<dbReference type="EMBL" id="JAODUO010000148">
    <property type="protein sequence ID" value="KAK2187971.1"/>
    <property type="molecule type" value="Genomic_DNA"/>
</dbReference>
<feature type="region of interest" description="Disordered" evidence="3">
    <location>
        <begin position="191"/>
        <end position="236"/>
    </location>
</feature>
<dbReference type="Gene3D" id="4.10.400.10">
    <property type="entry name" value="Low-density Lipoprotein Receptor"/>
    <property type="match status" value="1"/>
</dbReference>